<name>A0AAJ7SHT2_9ACAR</name>
<proteinExistence type="predicted"/>
<protein>
    <submittedName>
        <fullName evidence="3">Uncharacterized protein LOC100902195</fullName>
    </submittedName>
</protein>
<sequence length="471" mass="52821">MRLTSCCVFRKRAKKKSKSSDKGTKVKKFAPDHKKPLIVAGKGSGGDEAEGDSSHSSCSFNPATVSHPVLQGGDSCYSSSAASSPLPPRLAVLSPDAGYYSPETTLNRSETGFQEGDSVEYVEAKSYFAPSFIAKRRPLSGSLLSLTNSSDQSDTADIDWASRLNNGWLLPFDFETLPQKIPFGAQRIPSSVPYRDLPIVKDEKAVRSSTPASMGPSMVYQRRRLQRSPSIDALTKSKGCRHRDALSEFLDLYSSLALDEDEDLLVRAERRDLPEEFQKRWSSRSSEQSISPCESPSRRRSRAPPMRRSAIPDRILDDLAVRRFSAQERLVPTDYEPRTPDSIPLPKGHNLPQQSYLQLSTLYTPPMVCPCVGLMNIFNEPDVEKDDVHYRLMKQQQWKRPEEQPPMGIPLQSPISQLTRSHYLTASKSEMRTKYNTRPTSTADPVQDDMAVRKLRKDTLDVSKFTQVTRV</sequence>
<feature type="region of interest" description="Disordered" evidence="1">
    <location>
        <begin position="10"/>
        <end position="60"/>
    </location>
</feature>
<dbReference type="AlphaFoldDB" id="A0AAJ7SHT2"/>
<organism evidence="2 3">
    <name type="scientific">Galendromus occidentalis</name>
    <name type="common">western predatory mite</name>
    <dbReference type="NCBI Taxonomy" id="34638"/>
    <lineage>
        <taxon>Eukaryota</taxon>
        <taxon>Metazoa</taxon>
        <taxon>Ecdysozoa</taxon>
        <taxon>Arthropoda</taxon>
        <taxon>Chelicerata</taxon>
        <taxon>Arachnida</taxon>
        <taxon>Acari</taxon>
        <taxon>Parasitiformes</taxon>
        <taxon>Mesostigmata</taxon>
        <taxon>Gamasina</taxon>
        <taxon>Phytoseioidea</taxon>
        <taxon>Phytoseiidae</taxon>
        <taxon>Typhlodrominae</taxon>
        <taxon>Galendromus</taxon>
    </lineage>
</organism>
<accession>A0AAJ7SHT2</accession>
<dbReference type="KEGG" id="goe:100902195"/>
<evidence type="ECO:0000313" key="3">
    <source>
        <dbReference type="RefSeq" id="XP_028969000.1"/>
    </source>
</evidence>
<feature type="compositionally biased region" description="Low complexity" evidence="1">
    <location>
        <begin position="283"/>
        <end position="295"/>
    </location>
</feature>
<feature type="region of interest" description="Disordered" evidence="1">
    <location>
        <begin position="276"/>
        <end position="310"/>
    </location>
</feature>
<keyword evidence="2" id="KW-1185">Reference proteome</keyword>
<dbReference type="Proteomes" id="UP000694867">
    <property type="component" value="Unplaced"/>
</dbReference>
<evidence type="ECO:0000256" key="1">
    <source>
        <dbReference type="SAM" id="MobiDB-lite"/>
    </source>
</evidence>
<dbReference type="RefSeq" id="XP_028969000.1">
    <property type="nucleotide sequence ID" value="XM_029113167.1"/>
</dbReference>
<dbReference type="GeneID" id="100902195"/>
<feature type="compositionally biased region" description="Basic and acidic residues" evidence="1">
    <location>
        <begin position="18"/>
        <end position="35"/>
    </location>
</feature>
<gene>
    <name evidence="3" type="primary">LOC100902195</name>
</gene>
<evidence type="ECO:0000313" key="2">
    <source>
        <dbReference type="Proteomes" id="UP000694867"/>
    </source>
</evidence>
<reference evidence="3" key="1">
    <citation type="submission" date="2025-08" db="UniProtKB">
        <authorList>
            <consortium name="RefSeq"/>
        </authorList>
    </citation>
    <scope>IDENTIFICATION</scope>
</reference>